<keyword evidence="6" id="KW-1185">Reference proteome</keyword>
<dbReference type="PANTHER" id="PTHR38011">
    <property type="entry name" value="DIHYDROFOLATE REDUCTASE FAMILY PROTEIN (AFU_ORTHOLOGUE AFUA_8G06820)"/>
    <property type="match status" value="1"/>
</dbReference>
<dbReference type="InterPro" id="IPR002734">
    <property type="entry name" value="RibDG_C"/>
</dbReference>
<dbReference type="InterPro" id="IPR024072">
    <property type="entry name" value="DHFR-like_dom_sf"/>
</dbReference>
<dbReference type="PANTHER" id="PTHR38011:SF7">
    <property type="entry name" value="2,5-DIAMINO-6-RIBOSYLAMINO-4(3H)-PYRIMIDINONE 5'-PHOSPHATE REDUCTASE"/>
    <property type="match status" value="1"/>
</dbReference>
<evidence type="ECO:0000256" key="2">
    <source>
        <dbReference type="ARBA" id="ARBA00022857"/>
    </source>
</evidence>
<dbReference type="Proteomes" id="UP001156601">
    <property type="component" value="Unassembled WGS sequence"/>
</dbReference>
<reference evidence="5" key="2">
    <citation type="submission" date="2023-01" db="EMBL/GenBank/DDBJ databases">
        <title>Draft genome sequence of Agaribacter marinus strain NBRC 110023.</title>
        <authorList>
            <person name="Sun Q."/>
            <person name="Mori K."/>
        </authorList>
    </citation>
    <scope>NUCLEOTIDE SEQUENCE</scope>
    <source>
        <strain evidence="5">NBRC 110023</strain>
    </source>
</reference>
<comment type="pathway">
    <text evidence="1">Cofactor biosynthesis; riboflavin biosynthesis.</text>
</comment>
<evidence type="ECO:0000313" key="6">
    <source>
        <dbReference type="Proteomes" id="UP001156601"/>
    </source>
</evidence>
<feature type="domain" description="Bacterial bifunctional deaminase-reductase C-terminal" evidence="4">
    <location>
        <begin position="116"/>
        <end position="307"/>
    </location>
</feature>
<evidence type="ECO:0000256" key="1">
    <source>
        <dbReference type="ARBA" id="ARBA00005104"/>
    </source>
</evidence>
<dbReference type="Gene3D" id="3.40.430.10">
    <property type="entry name" value="Dihydrofolate Reductase, subunit A"/>
    <property type="match status" value="1"/>
</dbReference>
<dbReference type="Pfam" id="PF01872">
    <property type="entry name" value="RibD_C"/>
    <property type="match status" value="1"/>
</dbReference>
<keyword evidence="2" id="KW-0521">NADP</keyword>
<organism evidence="5 6">
    <name type="scientific">Agaribacter marinus</name>
    <dbReference type="NCBI Taxonomy" id="1431249"/>
    <lineage>
        <taxon>Bacteria</taxon>
        <taxon>Pseudomonadati</taxon>
        <taxon>Pseudomonadota</taxon>
        <taxon>Gammaproteobacteria</taxon>
        <taxon>Alteromonadales</taxon>
        <taxon>Alteromonadaceae</taxon>
        <taxon>Agaribacter</taxon>
    </lineage>
</organism>
<reference evidence="5" key="1">
    <citation type="journal article" date="2014" name="Int. J. Syst. Evol. Microbiol.">
        <title>Complete genome sequence of Corynebacterium casei LMG S-19264T (=DSM 44701T), isolated from a smear-ripened cheese.</title>
        <authorList>
            <consortium name="US DOE Joint Genome Institute (JGI-PGF)"/>
            <person name="Walter F."/>
            <person name="Albersmeier A."/>
            <person name="Kalinowski J."/>
            <person name="Ruckert C."/>
        </authorList>
    </citation>
    <scope>NUCLEOTIDE SEQUENCE</scope>
    <source>
        <strain evidence="5">NBRC 110023</strain>
    </source>
</reference>
<proteinExistence type="predicted"/>
<dbReference type="InterPro" id="IPR050765">
    <property type="entry name" value="Riboflavin_Biosynth_HTPR"/>
</dbReference>
<keyword evidence="3" id="KW-0560">Oxidoreductase</keyword>
<evidence type="ECO:0000259" key="4">
    <source>
        <dbReference type="Pfam" id="PF01872"/>
    </source>
</evidence>
<comment type="caution">
    <text evidence="5">The sequence shown here is derived from an EMBL/GenBank/DDBJ whole genome shotgun (WGS) entry which is preliminary data.</text>
</comment>
<evidence type="ECO:0000313" key="5">
    <source>
        <dbReference type="EMBL" id="GLR71311.1"/>
    </source>
</evidence>
<dbReference type="AlphaFoldDB" id="A0AA37WHP1"/>
<protein>
    <recommendedName>
        <fullName evidence="4">Bacterial bifunctional deaminase-reductase C-terminal domain-containing protein</fullName>
    </recommendedName>
</protein>
<dbReference type="GO" id="GO:0009231">
    <property type="term" value="P:riboflavin biosynthetic process"/>
    <property type="evidence" value="ECO:0007669"/>
    <property type="project" value="InterPro"/>
</dbReference>
<accession>A0AA37WHP1</accession>
<dbReference type="EMBL" id="BSOT01000006">
    <property type="protein sequence ID" value="GLR71311.1"/>
    <property type="molecule type" value="Genomic_DNA"/>
</dbReference>
<sequence length="325" mass="36173">MQANKLMDTLAQYWPQILKLKERCKSIPDDVNIIGFNLSTIVFFNDESELAKAQNSQFDVLISTLVLRSISCEPITIFNQCLYLYFVTDMEHHLKTHLQLYIPLATINMHHRHRSFVVTHMAQSLDGKVCTISGTSKWIGNTENLKHAHRIRALVDGVIVGGNTARSENPSLNVRHVEGPNPARIILCNSSIALESLPDITNMRNFLLCKKDCVEDIDSDSISLTHLKIITYSGDEQGQAISCALANLRKENVTSILLEGGPTTIKAFMQSNAIDWLQLHTAPLIFGSGHSFVSLPEITEVNQAKKLSNVVYTQMGDAMVVTGQL</sequence>
<evidence type="ECO:0000256" key="3">
    <source>
        <dbReference type="ARBA" id="ARBA00023002"/>
    </source>
</evidence>
<name>A0AA37WHP1_9ALTE</name>
<dbReference type="SUPFAM" id="SSF53597">
    <property type="entry name" value="Dihydrofolate reductase-like"/>
    <property type="match status" value="1"/>
</dbReference>
<gene>
    <name evidence="5" type="ORF">GCM10007852_22190</name>
</gene>
<dbReference type="GO" id="GO:0008703">
    <property type="term" value="F:5-amino-6-(5-phosphoribosylamino)uracil reductase activity"/>
    <property type="evidence" value="ECO:0007669"/>
    <property type="project" value="InterPro"/>
</dbReference>